<dbReference type="InterPro" id="IPR003675">
    <property type="entry name" value="Rce1/LyrA-like_dom"/>
</dbReference>
<dbReference type="PANTHER" id="PTHR39430">
    <property type="entry name" value="MEMBRANE-ASSOCIATED PROTEASE-RELATED"/>
    <property type="match status" value="1"/>
</dbReference>
<feature type="transmembrane region" description="Helical" evidence="1">
    <location>
        <begin position="194"/>
        <end position="212"/>
    </location>
</feature>
<keyword evidence="1" id="KW-1133">Transmembrane helix</keyword>
<feature type="transmembrane region" description="Helical" evidence="1">
    <location>
        <begin position="100"/>
        <end position="118"/>
    </location>
</feature>
<keyword evidence="1" id="KW-0812">Transmembrane</keyword>
<feature type="domain" description="CAAX prenyl protease 2/Lysostaphin resistance protein A-like" evidence="2">
    <location>
        <begin position="142"/>
        <end position="229"/>
    </location>
</feature>
<gene>
    <name evidence="3" type="ORF">HN018_12775</name>
</gene>
<feature type="transmembrane region" description="Helical" evidence="1">
    <location>
        <begin position="263"/>
        <end position="285"/>
    </location>
</feature>
<keyword evidence="1" id="KW-0472">Membrane</keyword>
<evidence type="ECO:0000259" key="2">
    <source>
        <dbReference type="Pfam" id="PF02517"/>
    </source>
</evidence>
<dbReference type="GO" id="GO:0008237">
    <property type="term" value="F:metallopeptidase activity"/>
    <property type="evidence" value="ECO:0007669"/>
    <property type="project" value="UniProtKB-KW"/>
</dbReference>
<evidence type="ECO:0000313" key="3">
    <source>
        <dbReference type="EMBL" id="QKE90801.1"/>
    </source>
</evidence>
<feature type="transmembrane region" description="Helical" evidence="1">
    <location>
        <begin position="59"/>
        <end position="80"/>
    </location>
</feature>
<dbReference type="Proteomes" id="UP000500767">
    <property type="component" value="Chromosome"/>
</dbReference>
<accession>A0A6M8HRF9</accession>
<dbReference type="KEGG" id="lck:HN018_12775"/>
<dbReference type="EMBL" id="CP053708">
    <property type="protein sequence ID" value="QKE90801.1"/>
    <property type="molecule type" value="Genomic_DNA"/>
</dbReference>
<keyword evidence="3" id="KW-0645">Protease</keyword>
<dbReference type="PANTHER" id="PTHR39430:SF1">
    <property type="entry name" value="PROTEASE"/>
    <property type="match status" value="1"/>
</dbReference>
<reference evidence="3 4" key="1">
    <citation type="journal article" date="2014" name="World J. Microbiol. Biotechnol.">
        <title>Biodiversity and physiological characteristics of Antarctic and Arctic lichens-associated bacteria.</title>
        <authorList>
            <person name="Lee Y.M."/>
            <person name="Kim E.H."/>
            <person name="Lee H.K."/>
            <person name="Hong S.G."/>
        </authorList>
    </citation>
    <scope>NUCLEOTIDE SEQUENCE [LARGE SCALE GENOMIC DNA]</scope>
    <source>
        <strain evidence="3 4">PAMC 26569</strain>
    </source>
</reference>
<evidence type="ECO:0000256" key="1">
    <source>
        <dbReference type="SAM" id="Phobius"/>
    </source>
</evidence>
<organism evidence="3 4">
    <name type="scientific">Lichenicola cladoniae</name>
    <dbReference type="NCBI Taxonomy" id="1484109"/>
    <lineage>
        <taxon>Bacteria</taxon>
        <taxon>Pseudomonadati</taxon>
        <taxon>Pseudomonadota</taxon>
        <taxon>Alphaproteobacteria</taxon>
        <taxon>Acetobacterales</taxon>
        <taxon>Acetobacteraceae</taxon>
        <taxon>Lichenicola</taxon>
    </lineage>
</organism>
<dbReference type="RefSeq" id="WP_171836319.1">
    <property type="nucleotide sequence ID" value="NZ_CP053708.1"/>
</dbReference>
<name>A0A6M8HRF9_9PROT</name>
<feature type="transmembrane region" description="Helical" evidence="1">
    <location>
        <begin position="169"/>
        <end position="188"/>
    </location>
</feature>
<dbReference type="GO" id="GO:0006508">
    <property type="term" value="P:proteolysis"/>
    <property type="evidence" value="ECO:0007669"/>
    <property type="project" value="UniProtKB-KW"/>
</dbReference>
<keyword evidence="3" id="KW-0378">Hydrolase</keyword>
<sequence>MMRGSLPTRAGSIRSWLCLVFLVAAYFAFDPAADAIYRPLAHVFGWHMIADRLMGLPPYALLMVVRLGLDLVVVFGVHAILVRRLNGFPLTGPRMASRTLLGFATGLLVMAGAILLIIETGHATVRLAQQSAAASLVSGSGWLFFDFVGAMGEELYGRVAVLLVAERLFGRKGAILVSGLMFSVVHLGNPGVSWIWLLRIFLQGALLAYAVYRTGSFWWATGYHTGWNWASAPLFGAAGSGYLDRGHLLDFTPHGSGLITGGVVGPEGSVFAFVAVLCAFGLLTVTTSRSPQKRRPAR</sequence>
<proteinExistence type="predicted"/>
<dbReference type="GO" id="GO:0080120">
    <property type="term" value="P:CAAX-box protein maturation"/>
    <property type="evidence" value="ECO:0007669"/>
    <property type="project" value="UniProtKB-ARBA"/>
</dbReference>
<evidence type="ECO:0000313" key="4">
    <source>
        <dbReference type="Proteomes" id="UP000500767"/>
    </source>
</evidence>
<protein>
    <submittedName>
        <fullName evidence="3">CPBP family intramembrane metalloprotease</fullName>
    </submittedName>
</protein>
<dbReference type="AlphaFoldDB" id="A0A6M8HRF9"/>
<keyword evidence="4" id="KW-1185">Reference proteome</keyword>
<dbReference type="GO" id="GO:0004175">
    <property type="term" value="F:endopeptidase activity"/>
    <property type="evidence" value="ECO:0007669"/>
    <property type="project" value="UniProtKB-ARBA"/>
</dbReference>
<feature type="transmembrane region" description="Helical" evidence="1">
    <location>
        <begin position="224"/>
        <end position="243"/>
    </location>
</feature>
<keyword evidence="3" id="KW-0482">Metalloprotease</keyword>
<dbReference type="Pfam" id="PF02517">
    <property type="entry name" value="Rce1-like"/>
    <property type="match status" value="1"/>
</dbReference>